<evidence type="ECO:0000313" key="2">
    <source>
        <dbReference type="EMBL" id="MXO92247.1"/>
    </source>
</evidence>
<feature type="region of interest" description="Disordered" evidence="1">
    <location>
        <begin position="1"/>
        <end position="55"/>
    </location>
</feature>
<dbReference type="EMBL" id="WTYH01000001">
    <property type="protein sequence ID" value="MXO92247.1"/>
    <property type="molecule type" value="Genomic_DNA"/>
</dbReference>
<dbReference type="AlphaFoldDB" id="A0A844ZZT7"/>
<sequence>MGDHKNADTSAGKTGGEKLTDAERARIVAEKQAGAGGDSGPVGTKGWDKPGSGKK</sequence>
<gene>
    <name evidence="2" type="ORF">GRI62_01320</name>
</gene>
<name>A0A844ZZT7_9SPHN</name>
<dbReference type="OrthoDB" id="9928253at2"/>
<comment type="caution">
    <text evidence="2">The sequence shown here is derived from an EMBL/GenBank/DDBJ whole genome shotgun (WGS) entry which is preliminary data.</text>
</comment>
<evidence type="ECO:0000256" key="1">
    <source>
        <dbReference type="SAM" id="MobiDB-lite"/>
    </source>
</evidence>
<feature type="compositionally biased region" description="Basic and acidic residues" evidence="1">
    <location>
        <begin position="15"/>
        <end position="29"/>
    </location>
</feature>
<reference evidence="2 3" key="1">
    <citation type="submission" date="2019-12" db="EMBL/GenBank/DDBJ databases">
        <title>Genomic-based taxomic classification of the family Erythrobacteraceae.</title>
        <authorList>
            <person name="Xu L."/>
        </authorList>
    </citation>
    <scope>NUCLEOTIDE SEQUENCE [LARGE SCALE GENOMIC DNA]</scope>
    <source>
        <strain evidence="2 3">RC4-10-4</strain>
    </source>
</reference>
<dbReference type="RefSeq" id="WP_160731780.1">
    <property type="nucleotide sequence ID" value="NZ_BMJK01000001.1"/>
</dbReference>
<dbReference type="Proteomes" id="UP000460626">
    <property type="component" value="Unassembled WGS sequence"/>
</dbReference>
<accession>A0A844ZZT7</accession>
<protein>
    <submittedName>
        <fullName evidence="2">Uncharacterized protein</fullName>
    </submittedName>
</protein>
<proteinExistence type="predicted"/>
<keyword evidence="3" id="KW-1185">Reference proteome</keyword>
<evidence type="ECO:0000313" key="3">
    <source>
        <dbReference type="Proteomes" id="UP000460626"/>
    </source>
</evidence>
<organism evidence="2 3">
    <name type="scientific">Aurantiacibacter arachoides</name>
    <dbReference type="NCBI Taxonomy" id="1850444"/>
    <lineage>
        <taxon>Bacteria</taxon>
        <taxon>Pseudomonadati</taxon>
        <taxon>Pseudomonadota</taxon>
        <taxon>Alphaproteobacteria</taxon>
        <taxon>Sphingomonadales</taxon>
        <taxon>Erythrobacteraceae</taxon>
        <taxon>Aurantiacibacter</taxon>
    </lineage>
</organism>